<dbReference type="Pfam" id="PF01055">
    <property type="entry name" value="Glyco_hydro_31_2nd"/>
    <property type="match status" value="1"/>
</dbReference>
<keyword evidence="5 9" id="KW-0378">Hydrolase</keyword>
<comment type="similarity">
    <text evidence="2 9">Belongs to the glycosyl hydrolase 31 family.</text>
</comment>
<dbReference type="EC" id="3.2.1.20" evidence="3"/>
<feature type="chain" id="PRO_5040762884" description="alpha-glucosidase" evidence="10">
    <location>
        <begin position="22"/>
        <end position="857"/>
    </location>
</feature>
<dbReference type="InterPro" id="IPR017853">
    <property type="entry name" value="GH"/>
</dbReference>
<evidence type="ECO:0000313" key="14">
    <source>
        <dbReference type="EMBL" id="KAJ2679207.1"/>
    </source>
</evidence>
<dbReference type="PANTHER" id="PTHR22762">
    <property type="entry name" value="ALPHA-GLUCOSIDASE"/>
    <property type="match status" value="1"/>
</dbReference>
<keyword evidence="7 9" id="KW-0326">Glycosidase</keyword>
<evidence type="ECO:0000256" key="6">
    <source>
        <dbReference type="ARBA" id="ARBA00023180"/>
    </source>
</evidence>
<dbReference type="SUPFAM" id="SSF51011">
    <property type="entry name" value="Glycosyl hydrolase domain"/>
    <property type="match status" value="1"/>
</dbReference>
<dbReference type="GO" id="GO:0030246">
    <property type="term" value="F:carbohydrate binding"/>
    <property type="evidence" value="ECO:0007669"/>
    <property type="project" value="InterPro"/>
</dbReference>
<dbReference type="GO" id="GO:0005975">
    <property type="term" value="P:carbohydrate metabolic process"/>
    <property type="evidence" value="ECO:0007669"/>
    <property type="project" value="InterPro"/>
</dbReference>
<dbReference type="CDD" id="cd06602">
    <property type="entry name" value="GH31_MGAM_SI_GAA"/>
    <property type="match status" value="1"/>
</dbReference>
<evidence type="ECO:0000259" key="12">
    <source>
        <dbReference type="Pfam" id="PF13802"/>
    </source>
</evidence>
<dbReference type="InterPro" id="IPR013780">
    <property type="entry name" value="Glyco_hydro_b"/>
</dbReference>
<evidence type="ECO:0000256" key="10">
    <source>
        <dbReference type="SAM" id="SignalP"/>
    </source>
</evidence>
<dbReference type="Pfam" id="PF21365">
    <property type="entry name" value="Glyco_hydro_31_3rd"/>
    <property type="match status" value="1"/>
</dbReference>
<keyword evidence="4 10" id="KW-0732">Signal</keyword>
<evidence type="ECO:0000259" key="13">
    <source>
        <dbReference type="Pfam" id="PF21365"/>
    </source>
</evidence>
<evidence type="ECO:0000256" key="8">
    <source>
        <dbReference type="ARBA" id="ARBA00041343"/>
    </source>
</evidence>
<dbReference type="Gene3D" id="3.20.20.80">
    <property type="entry name" value="Glycosidases"/>
    <property type="match status" value="1"/>
</dbReference>
<evidence type="ECO:0000313" key="15">
    <source>
        <dbReference type="Proteomes" id="UP001151518"/>
    </source>
</evidence>
<dbReference type="InterPro" id="IPR000322">
    <property type="entry name" value="Glyco_hydro_31_TIM"/>
</dbReference>
<feature type="signal peptide" evidence="10">
    <location>
        <begin position="1"/>
        <end position="21"/>
    </location>
</feature>
<dbReference type="Pfam" id="PF13802">
    <property type="entry name" value="Gal_mutarotas_2"/>
    <property type="match status" value="1"/>
</dbReference>
<evidence type="ECO:0000256" key="7">
    <source>
        <dbReference type="ARBA" id="ARBA00023295"/>
    </source>
</evidence>
<accession>A0A9W8L025</accession>
<dbReference type="InterPro" id="IPR048395">
    <property type="entry name" value="Glyco_hydro_31_C"/>
</dbReference>
<feature type="domain" description="Glycosyl hydrolase family 31 C-terminal" evidence="13">
    <location>
        <begin position="647"/>
        <end position="734"/>
    </location>
</feature>
<evidence type="ECO:0000256" key="4">
    <source>
        <dbReference type="ARBA" id="ARBA00022729"/>
    </source>
</evidence>
<proteinExistence type="inferred from homology"/>
<comment type="caution">
    <text evidence="14">The sequence shown here is derived from an EMBL/GenBank/DDBJ whole genome shotgun (WGS) entry which is preliminary data.</text>
</comment>
<evidence type="ECO:0000256" key="5">
    <source>
        <dbReference type="ARBA" id="ARBA00022801"/>
    </source>
</evidence>
<evidence type="ECO:0000256" key="1">
    <source>
        <dbReference type="ARBA" id="ARBA00001657"/>
    </source>
</evidence>
<dbReference type="Proteomes" id="UP001151518">
    <property type="component" value="Unassembled WGS sequence"/>
</dbReference>
<dbReference type="PROSITE" id="PS00707">
    <property type="entry name" value="GLYCOSYL_HYDROL_F31_2"/>
    <property type="match status" value="1"/>
</dbReference>
<dbReference type="AlphaFoldDB" id="A0A9W8L025"/>
<protein>
    <recommendedName>
        <fullName evidence="3">alpha-glucosidase</fullName>
        <ecNumber evidence="3">3.2.1.20</ecNumber>
    </recommendedName>
    <alternativeName>
        <fullName evidence="8">Maltase</fullName>
    </alternativeName>
</protein>
<dbReference type="Gene3D" id="2.60.40.1760">
    <property type="entry name" value="glycosyl hydrolase (family 31)"/>
    <property type="match status" value="1"/>
</dbReference>
<dbReference type="SUPFAM" id="SSF74650">
    <property type="entry name" value="Galactose mutarotase-like"/>
    <property type="match status" value="1"/>
</dbReference>
<keyword evidence="6" id="KW-0325">Glycoprotein</keyword>
<sequence length="857" mass="96195">MKFSYSLFVLAYLGHAAPVWASNLAKRDISSCPGYTITSKQSTAGGFTVNLELAGAPCNIYGNDILSLNLQVTFDTQNRLHLHIQDTDRKQYQIPGTIIPLNGGGGVSKDNSNLKFDYFQDTNTGFGFRIKRDDEVIFDTSGHSLIFEDQYIEVTSSLPSSANIYGIGEAPDYFRRDTNNTIKTLWNREAAGEFGKNSYGSHTIYMELRKDKFHGAYLHNSHGMDIVLANNTIQYRILGGTADFYFFNGPSALDVINQYTELVGRPYRVPYWSLGLHNCRYGYKDIYEVNEVIANYSKANIPLEAVWSDVDYMDNARGFTFDPVNYPLDEMQKQLEQLHAHNQKRVLIVHPAIQHNVSYAPYARGDQAGVFVKNLDGSEYITQVWPGYSVLPDWFAKNADSWWGGELTRFLSELSIDGLWIDMNEPSTFCTGSCGTGRPADEVPPYPWTIPPQSHRPLNTTNKLLVPPYSIHQALVELSDSTIETTAINAQGLAEYYTHNLYGYMHSKATYKFLTQYRPNVRPFLLSPTTFAGSGKYVSHWVGDNHSNFFDLHISIASMLDFGIFGIPMMGADICGFEDDTTEELCARWAEVGAFYPFARNHNAYGAIPQELYRWPSVAEASRRALGIRYALLPYIYTNLQLAVEKGWPLARALIFEFPGTSDAIDNDRQFLVGDSLLISPVITEGATSVDALFPQGIWYDWYTYSQIQGKNKNITLDAPLEHVNVHIRGGKILPAQVPALTTTDSRKNDFYLIVAADANNCSSGKLYYDDGETFTTDHRWIDLKYADNMLFINQIEGSYTISPPLTKILLLGVADVQTVVVNDSHVNGNITNINGASIIDELSIDLNKRTVVSFDF</sequence>
<dbReference type="Gene3D" id="2.60.40.1180">
    <property type="entry name" value="Golgi alpha-mannosidase II"/>
    <property type="match status" value="2"/>
</dbReference>
<feature type="domain" description="Glycoside hydrolase family 31 TIM barrel" evidence="11">
    <location>
        <begin position="267"/>
        <end position="638"/>
    </location>
</feature>
<feature type="domain" description="Glycoside hydrolase family 31 N-terminal" evidence="12">
    <location>
        <begin position="126"/>
        <end position="224"/>
    </location>
</feature>
<evidence type="ECO:0000256" key="3">
    <source>
        <dbReference type="ARBA" id="ARBA00012741"/>
    </source>
</evidence>
<dbReference type="InterPro" id="IPR030458">
    <property type="entry name" value="Glyco_hydro_31_AS"/>
</dbReference>
<dbReference type="PROSITE" id="PS00129">
    <property type="entry name" value="GLYCOSYL_HYDROL_F31_1"/>
    <property type="match status" value="1"/>
</dbReference>
<dbReference type="CDD" id="cd14752">
    <property type="entry name" value="GH31_N"/>
    <property type="match status" value="1"/>
</dbReference>
<dbReference type="PANTHER" id="PTHR22762:SF133">
    <property type="entry name" value="P-TYPE DOMAIN-CONTAINING PROTEIN"/>
    <property type="match status" value="1"/>
</dbReference>
<dbReference type="SUPFAM" id="SSF51445">
    <property type="entry name" value="(Trans)glycosidases"/>
    <property type="match status" value="1"/>
</dbReference>
<dbReference type="GO" id="GO:0090599">
    <property type="term" value="F:alpha-glucosidase activity"/>
    <property type="evidence" value="ECO:0007669"/>
    <property type="project" value="UniProtKB-ARBA"/>
</dbReference>
<comment type="catalytic activity">
    <reaction evidence="1">
        <text>Hydrolysis of terminal, non-reducing (1-&gt;4)-linked alpha-D-glucose residues with release of alpha-D-glucose.</text>
        <dbReference type="EC" id="3.2.1.20"/>
    </reaction>
</comment>
<name>A0A9W8L025_9FUNG</name>
<evidence type="ECO:0000259" key="11">
    <source>
        <dbReference type="Pfam" id="PF01055"/>
    </source>
</evidence>
<evidence type="ECO:0000256" key="2">
    <source>
        <dbReference type="ARBA" id="ARBA00007806"/>
    </source>
</evidence>
<dbReference type="InterPro" id="IPR011013">
    <property type="entry name" value="Gal_mutarotase_sf_dom"/>
</dbReference>
<gene>
    <name evidence="14" type="ORF">GGI25_001775</name>
</gene>
<dbReference type="OrthoDB" id="5839090at2759"/>
<dbReference type="InterPro" id="IPR025887">
    <property type="entry name" value="Glyco_hydro_31_N_dom"/>
</dbReference>
<organism evidence="14 15">
    <name type="scientific">Coemansia spiralis</name>
    <dbReference type="NCBI Taxonomy" id="417178"/>
    <lineage>
        <taxon>Eukaryota</taxon>
        <taxon>Fungi</taxon>
        <taxon>Fungi incertae sedis</taxon>
        <taxon>Zoopagomycota</taxon>
        <taxon>Kickxellomycotina</taxon>
        <taxon>Kickxellomycetes</taxon>
        <taxon>Kickxellales</taxon>
        <taxon>Kickxellaceae</taxon>
        <taxon>Coemansia</taxon>
    </lineage>
</organism>
<reference evidence="14" key="1">
    <citation type="submission" date="2022-07" db="EMBL/GenBank/DDBJ databases">
        <title>Phylogenomic reconstructions and comparative analyses of Kickxellomycotina fungi.</title>
        <authorList>
            <person name="Reynolds N.K."/>
            <person name="Stajich J.E."/>
            <person name="Barry K."/>
            <person name="Grigoriev I.V."/>
            <person name="Crous P."/>
            <person name="Smith M.E."/>
        </authorList>
    </citation>
    <scope>NUCLEOTIDE SEQUENCE</scope>
    <source>
        <strain evidence="14">NRRL 3115</strain>
    </source>
</reference>
<dbReference type="InterPro" id="IPR030459">
    <property type="entry name" value="Glyco_hydro_31_CS"/>
</dbReference>
<dbReference type="EMBL" id="JANBTW010000014">
    <property type="protein sequence ID" value="KAJ2679207.1"/>
    <property type="molecule type" value="Genomic_DNA"/>
</dbReference>
<evidence type="ECO:0000256" key="9">
    <source>
        <dbReference type="RuleBase" id="RU361185"/>
    </source>
</evidence>